<feature type="compositionally biased region" description="Pro residues" evidence="1">
    <location>
        <begin position="259"/>
        <end position="279"/>
    </location>
</feature>
<evidence type="ECO:0008006" key="4">
    <source>
        <dbReference type="Google" id="ProtNLM"/>
    </source>
</evidence>
<feature type="compositionally biased region" description="Basic and acidic residues" evidence="1">
    <location>
        <begin position="20"/>
        <end position="38"/>
    </location>
</feature>
<feature type="region of interest" description="Disordered" evidence="1">
    <location>
        <begin position="1"/>
        <end position="90"/>
    </location>
</feature>
<reference evidence="2 3" key="1">
    <citation type="journal article" date="2015" name="Nature">
        <title>rRNA introns, odd ribosomes, and small enigmatic genomes across a large radiation of phyla.</title>
        <authorList>
            <person name="Brown C.T."/>
            <person name="Hug L.A."/>
            <person name="Thomas B.C."/>
            <person name="Sharon I."/>
            <person name="Castelle C.J."/>
            <person name="Singh A."/>
            <person name="Wilkins M.J."/>
            <person name="Williams K.H."/>
            <person name="Banfield J.F."/>
        </authorList>
    </citation>
    <scope>NUCLEOTIDE SEQUENCE [LARGE SCALE GENOMIC DNA]</scope>
</reference>
<dbReference type="Proteomes" id="UP000033860">
    <property type="component" value="Unassembled WGS sequence"/>
</dbReference>
<protein>
    <recommendedName>
        <fullName evidence="4">Ig-like domain-containing protein</fullName>
    </recommendedName>
</protein>
<feature type="region of interest" description="Disordered" evidence="1">
    <location>
        <begin position="252"/>
        <end position="282"/>
    </location>
</feature>
<dbReference type="AlphaFoldDB" id="A0A0G1RXK3"/>
<name>A0A0G1RXK3_9BACT</name>
<feature type="compositionally biased region" description="Pro residues" evidence="1">
    <location>
        <begin position="384"/>
        <end position="397"/>
    </location>
</feature>
<proteinExistence type="predicted"/>
<gene>
    <name evidence="2" type="ORF">UX85_C0001G0061</name>
</gene>
<feature type="region of interest" description="Disordered" evidence="1">
    <location>
        <begin position="212"/>
        <end position="231"/>
    </location>
</feature>
<comment type="caution">
    <text evidence="2">The sequence shown here is derived from an EMBL/GenBank/DDBJ whole genome shotgun (WGS) entry which is preliminary data.</text>
</comment>
<evidence type="ECO:0000313" key="2">
    <source>
        <dbReference type="EMBL" id="KKU61847.1"/>
    </source>
</evidence>
<dbReference type="EMBL" id="LCNT01000001">
    <property type="protein sequence ID" value="KKU61847.1"/>
    <property type="molecule type" value="Genomic_DNA"/>
</dbReference>
<evidence type="ECO:0000256" key="1">
    <source>
        <dbReference type="SAM" id="MobiDB-lite"/>
    </source>
</evidence>
<evidence type="ECO:0000313" key="3">
    <source>
        <dbReference type="Proteomes" id="UP000033860"/>
    </source>
</evidence>
<feature type="region of interest" description="Disordered" evidence="1">
    <location>
        <begin position="375"/>
        <end position="398"/>
    </location>
</feature>
<organism evidence="2 3">
    <name type="scientific">Candidatus Beckwithbacteria bacterium GW2011_GWB1_47_15</name>
    <dbReference type="NCBI Taxonomy" id="1618371"/>
    <lineage>
        <taxon>Bacteria</taxon>
        <taxon>Candidatus Beckwithiibacteriota</taxon>
    </lineage>
</organism>
<feature type="compositionally biased region" description="Pro residues" evidence="1">
    <location>
        <begin position="39"/>
        <end position="64"/>
    </location>
</feature>
<sequence>MDDSLLTPSTPPATPPTPEDEQKKIDELAQKLPSDLEKPLPPPKPPGPPPPPPFTPPVAGPPPPPDDKPLSGDANVPPEEPEIKSPGKFNQVGKAVKKHGVKIAGGALVVTLLIGGVIVGQNLVQQRQVVEQQAKLGCDFTNNCSGCEGWAPGDGECCPVGPPDACDDPGSLICIPDPYVSECVEYPYADKCEGVKGFTGYYWRPVEFEIDPETDPRCKESPPPGGEGKHTECRNNACEIVDGSGPIECTSNADCAHPSPSPSPSASPSPSPSSSPSPQPELACVDLSTSPEENAIKLGDSVTLTCQASFSSVSPVAQFRYQVGGGAFVEDPTSFPIDTGTGQATKNITIDQTGTWLAQCRVCTDSTAASCTGWGQADGIGGPSLPPPPEPPGPPVPEQASCDLSLSAGSVSCGGGSCSGTLRWTNNVVVNIIQTNRVIAASQQPPSGSKQISARTAADLAISCQTTNGQTLDTLSLSGQFNL</sequence>
<accession>A0A0G1RXK3</accession>